<accession>A0ABN8ZM24</accession>
<reference evidence="1" key="1">
    <citation type="submission" date="2023-04" db="EMBL/GenBank/DDBJ databases">
        <authorList>
            <consortium name="ELIXIR-Norway"/>
        </authorList>
    </citation>
    <scope>NUCLEOTIDE SEQUENCE [LARGE SCALE GENOMIC DNA]</scope>
</reference>
<proteinExistence type="predicted"/>
<sequence>MKGEITHLALLGQQSSVLLASAECVRCAGRDTSLSTSGPAGPVSTSPDALRARVSAAHAHSSQMAHVSGRVSIPWTLVSSAVRRGPGACGEDRRMWDGRGETVATGSIMLRS</sequence>
<name>A0ABN8ZM24_RANTA</name>
<dbReference type="EMBL" id="OX460345">
    <property type="protein sequence ID" value="CAI9173832.1"/>
    <property type="molecule type" value="Genomic_DNA"/>
</dbReference>
<dbReference type="Proteomes" id="UP001176941">
    <property type="component" value="Chromosome 34"/>
</dbReference>
<keyword evidence="2" id="KW-1185">Reference proteome</keyword>
<gene>
    <name evidence="1" type="ORF">MRATA1EN1_LOCUS22794</name>
</gene>
<organism evidence="1 2">
    <name type="scientific">Rangifer tarandus platyrhynchus</name>
    <name type="common">Svalbard reindeer</name>
    <dbReference type="NCBI Taxonomy" id="3082113"/>
    <lineage>
        <taxon>Eukaryota</taxon>
        <taxon>Metazoa</taxon>
        <taxon>Chordata</taxon>
        <taxon>Craniata</taxon>
        <taxon>Vertebrata</taxon>
        <taxon>Euteleostomi</taxon>
        <taxon>Mammalia</taxon>
        <taxon>Eutheria</taxon>
        <taxon>Laurasiatheria</taxon>
        <taxon>Artiodactyla</taxon>
        <taxon>Ruminantia</taxon>
        <taxon>Pecora</taxon>
        <taxon>Cervidae</taxon>
        <taxon>Odocoileinae</taxon>
        <taxon>Rangifer</taxon>
    </lineage>
</organism>
<protein>
    <submittedName>
        <fullName evidence="1">Uncharacterized protein</fullName>
    </submittedName>
</protein>
<evidence type="ECO:0000313" key="2">
    <source>
        <dbReference type="Proteomes" id="UP001176941"/>
    </source>
</evidence>
<evidence type="ECO:0000313" key="1">
    <source>
        <dbReference type="EMBL" id="CAI9173832.1"/>
    </source>
</evidence>